<protein>
    <recommendedName>
        <fullName evidence="3">Diiron oxygenase</fullName>
    </recommendedName>
</protein>
<dbReference type="OrthoDB" id="5560932at2"/>
<dbReference type="KEGG" id="mmob:F6R98_06990"/>
<name>A0A5Q0BJP3_9GAMM</name>
<proteinExistence type="predicted"/>
<dbReference type="AlphaFoldDB" id="A0A5Q0BJP3"/>
<evidence type="ECO:0000313" key="1">
    <source>
        <dbReference type="EMBL" id="QFY42404.1"/>
    </source>
</evidence>
<organism evidence="1 2">
    <name type="scientific">Candidatus Methylospira mobilis</name>
    <dbReference type="NCBI Taxonomy" id="1808979"/>
    <lineage>
        <taxon>Bacteria</taxon>
        <taxon>Pseudomonadati</taxon>
        <taxon>Pseudomonadota</taxon>
        <taxon>Gammaproteobacteria</taxon>
        <taxon>Methylococcales</taxon>
        <taxon>Methylococcaceae</taxon>
        <taxon>Candidatus Methylospira</taxon>
    </lineage>
</organism>
<evidence type="ECO:0000313" key="2">
    <source>
        <dbReference type="Proteomes" id="UP000325755"/>
    </source>
</evidence>
<sequence>MRTKKYRSIFSPATYQEKIINLVNYWVFTRQHAGQLFEEDRDLEKKRDRLLYFKNNPVSLRKPLADHEAFYRNYVSMKDDPRSLDRLTLMLTSIYKFSRNELVVVTAAWDVVPNMANSRNIEDKISRVHLAEEFCHWRLFDEMLRTCGLDRVEWKSLSPVKDFIYRQFTRLPGFLMGTPVFVAELTELTYYFHLRLLFDELLSHEPEVRDRLRELLEEITIDKIARVGQRRNFIGPIGIWMSQILVKPCHVWFFNDIPEAGLLFDINEMVNYAQSFDFNEFPDYMAERSWIPSYCKVRSLAGSYRSPWSKGRSGRA</sequence>
<dbReference type="Proteomes" id="UP000325755">
    <property type="component" value="Chromosome"/>
</dbReference>
<evidence type="ECO:0008006" key="3">
    <source>
        <dbReference type="Google" id="ProtNLM"/>
    </source>
</evidence>
<dbReference type="EMBL" id="CP044205">
    <property type="protein sequence ID" value="QFY42404.1"/>
    <property type="molecule type" value="Genomic_DNA"/>
</dbReference>
<reference evidence="1 2" key="1">
    <citation type="submission" date="2019-09" db="EMBL/GenBank/DDBJ databases">
        <title>Ecophysiology of the spiral-shaped methanotroph Methylospira mobilis as revealed by the complete genome sequence.</title>
        <authorList>
            <person name="Oshkin I.Y."/>
            <person name="Dedysh S.N."/>
            <person name="Miroshnikov K."/>
            <person name="Danilova O.V."/>
            <person name="Hakobyan A."/>
            <person name="Liesack W."/>
        </authorList>
    </citation>
    <scope>NUCLEOTIDE SEQUENCE [LARGE SCALE GENOMIC DNA]</scope>
    <source>
        <strain evidence="1 2">Shm1</strain>
    </source>
</reference>
<dbReference type="RefSeq" id="WP_153248386.1">
    <property type="nucleotide sequence ID" value="NZ_CP044205.1"/>
</dbReference>
<keyword evidence="2" id="KW-1185">Reference proteome</keyword>
<gene>
    <name evidence="1" type="ORF">F6R98_06990</name>
</gene>
<accession>A0A5Q0BJP3</accession>
<dbReference type="InParanoid" id="A0A5Q0BJP3"/>